<evidence type="ECO:0000313" key="3">
    <source>
        <dbReference type="Proteomes" id="UP000006038"/>
    </source>
</evidence>
<organism evidence="2">
    <name type="scientific">Oryza brachyantha</name>
    <name type="common">malo sina</name>
    <dbReference type="NCBI Taxonomy" id="4533"/>
    <lineage>
        <taxon>Eukaryota</taxon>
        <taxon>Viridiplantae</taxon>
        <taxon>Streptophyta</taxon>
        <taxon>Embryophyta</taxon>
        <taxon>Tracheophyta</taxon>
        <taxon>Spermatophyta</taxon>
        <taxon>Magnoliopsida</taxon>
        <taxon>Liliopsida</taxon>
        <taxon>Poales</taxon>
        <taxon>Poaceae</taxon>
        <taxon>BOP clade</taxon>
        <taxon>Oryzoideae</taxon>
        <taxon>Oryzeae</taxon>
        <taxon>Oryzinae</taxon>
        <taxon>Oryza</taxon>
    </lineage>
</organism>
<accession>J3NAQ7</accession>
<evidence type="ECO:0000256" key="1">
    <source>
        <dbReference type="SAM" id="MobiDB-lite"/>
    </source>
</evidence>
<reference evidence="2" key="2">
    <citation type="submission" date="2013-04" db="UniProtKB">
        <authorList>
            <consortium name="EnsemblPlants"/>
        </authorList>
    </citation>
    <scope>IDENTIFICATION</scope>
</reference>
<evidence type="ECO:0000313" key="2">
    <source>
        <dbReference type="EnsemblPlants" id="OB12G10650.1"/>
    </source>
</evidence>
<keyword evidence="3" id="KW-1185">Reference proteome</keyword>
<dbReference type="Gramene" id="OB12G10650.1">
    <property type="protein sequence ID" value="OB12G10650.1"/>
    <property type="gene ID" value="OB12G10650"/>
</dbReference>
<dbReference type="Proteomes" id="UP000006038">
    <property type="component" value="Chromosome 12"/>
</dbReference>
<reference evidence="2" key="1">
    <citation type="journal article" date="2013" name="Nat. Commun.">
        <title>Whole-genome sequencing of Oryza brachyantha reveals mechanisms underlying Oryza genome evolution.</title>
        <authorList>
            <person name="Chen J."/>
            <person name="Huang Q."/>
            <person name="Gao D."/>
            <person name="Wang J."/>
            <person name="Lang Y."/>
            <person name="Liu T."/>
            <person name="Li B."/>
            <person name="Bai Z."/>
            <person name="Luis Goicoechea J."/>
            <person name="Liang C."/>
            <person name="Chen C."/>
            <person name="Zhang W."/>
            <person name="Sun S."/>
            <person name="Liao Y."/>
            <person name="Zhang X."/>
            <person name="Yang L."/>
            <person name="Song C."/>
            <person name="Wang M."/>
            <person name="Shi J."/>
            <person name="Liu G."/>
            <person name="Liu J."/>
            <person name="Zhou H."/>
            <person name="Zhou W."/>
            <person name="Yu Q."/>
            <person name="An N."/>
            <person name="Chen Y."/>
            <person name="Cai Q."/>
            <person name="Wang B."/>
            <person name="Liu B."/>
            <person name="Min J."/>
            <person name="Huang Y."/>
            <person name="Wu H."/>
            <person name="Li Z."/>
            <person name="Zhang Y."/>
            <person name="Yin Y."/>
            <person name="Song W."/>
            <person name="Jiang J."/>
            <person name="Jackson S.A."/>
            <person name="Wing R.A."/>
            <person name="Wang J."/>
            <person name="Chen M."/>
        </authorList>
    </citation>
    <scope>NUCLEOTIDE SEQUENCE [LARGE SCALE GENOMIC DNA]</scope>
    <source>
        <strain evidence="2">cv. IRGC 101232</strain>
    </source>
</reference>
<feature type="compositionally biased region" description="Basic residues" evidence="1">
    <location>
        <begin position="67"/>
        <end position="77"/>
    </location>
</feature>
<dbReference type="HOGENOM" id="CLU_1167421_0_0_1"/>
<dbReference type="AlphaFoldDB" id="J3NAQ7"/>
<dbReference type="EnsemblPlants" id="OB12G10650.1">
    <property type="protein sequence ID" value="OB12G10650.1"/>
    <property type="gene ID" value="OB12G10650"/>
</dbReference>
<feature type="region of interest" description="Disordered" evidence="1">
    <location>
        <begin position="49"/>
        <end position="77"/>
    </location>
</feature>
<name>J3NAQ7_ORYBR</name>
<protein>
    <submittedName>
        <fullName evidence="2">Uncharacterized protein</fullName>
    </submittedName>
</protein>
<proteinExistence type="predicted"/>
<sequence>MSASCATKRATRTATRNRCCSPLDCHRSLGSSSSLPRSRPVRLRCASAAADGRARGGEGGGTCRPRGPGRGRQPLRRIRPRRRHILLEGQWIWELAVVPGRDDLGRSFLMTATAGEVSCRRQGPGQWIRPARRWIWELAGIVFLVASLQPCPGQVRILRSASPWLVLLPQASGLPPIYPPDVGCCPLPDVSHRLPPACFPVVRLFQHWSLRVALLPYVPSLMNICMMKLVRGCVCHLH</sequence>